<dbReference type="Proteomes" id="UP000450676">
    <property type="component" value="Unassembled WGS sequence"/>
</dbReference>
<protein>
    <submittedName>
        <fullName evidence="3">PEP-CTERM sorting domain-containing protein</fullName>
    </submittedName>
</protein>
<keyword evidence="4" id="KW-1185">Reference proteome</keyword>
<comment type="caution">
    <text evidence="3">The sequence shown here is derived from an EMBL/GenBank/DDBJ whole genome shotgun (WGS) entry which is preliminary data.</text>
</comment>
<organism evidence="3 4">
    <name type="scientific">Pseudoduganella aquatica</name>
    <dbReference type="NCBI Taxonomy" id="2660641"/>
    <lineage>
        <taxon>Bacteria</taxon>
        <taxon>Pseudomonadati</taxon>
        <taxon>Pseudomonadota</taxon>
        <taxon>Betaproteobacteria</taxon>
        <taxon>Burkholderiales</taxon>
        <taxon>Oxalobacteraceae</taxon>
        <taxon>Telluria group</taxon>
        <taxon>Pseudoduganella</taxon>
    </lineage>
</organism>
<name>A0A7X4KLF6_9BURK</name>
<sequence>MKLASYAARAQAVVLALLLPAIAQADPYTFNYINIMTEWQYSSGGTISAINNSNQVTGYVSFGPELPGAPFLFDKHGTAYLGSQLANIHDINDAGVMAGTAPGGTAALLANGQTSTLLNDGRSSTALAINNHGVAVGYAMNTGVFSYHAMVYNNGAVTELGTLGGRDSFATDINDAGVIVGNSHTSDSNFATHAFIYKDGVMTDLGVPAGATASAALSVADDGSVLGTAYLPNGTAKGFLYHDGVTTDLSGIFTRSVADMNSTGTILGESEEGFMLYNRLGQVVDLSLVVSQTTGSTLTQVFAISDNGTVGGEICGDLGCTLALMIPSAVPEPATYGMLLIGLGVVGWLGRRGQARSYSSTMGTPTWR</sequence>
<reference evidence="3 4" key="1">
    <citation type="submission" date="2019-12" db="EMBL/GenBank/DDBJ databases">
        <title>Novel species isolated from a subtropical stream in China.</title>
        <authorList>
            <person name="Lu H."/>
        </authorList>
    </citation>
    <scope>NUCLEOTIDE SEQUENCE [LARGE SCALE GENOMIC DNA]</scope>
    <source>
        <strain evidence="3 4">FT127W</strain>
    </source>
</reference>
<evidence type="ECO:0000259" key="2">
    <source>
        <dbReference type="Pfam" id="PF07589"/>
    </source>
</evidence>
<dbReference type="EMBL" id="WWCU01000004">
    <property type="protein sequence ID" value="MYN06730.1"/>
    <property type="molecule type" value="Genomic_DNA"/>
</dbReference>
<dbReference type="InterPro" id="IPR013424">
    <property type="entry name" value="Ice-binding_C"/>
</dbReference>
<dbReference type="AlphaFoldDB" id="A0A7X4KLF6"/>
<keyword evidence="1" id="KW-0732">Signal</keyword>
<evidence type="ECO:0000313" key="4">
    <source>
        <dbReference type="Proteomes" id="UP000450676"/>
    </source>
</evidence>
<dbReference type="NCBIfam" id="TIGR02595">
    <property type="entry name" value="PEP_CTERM"/>
    <property type="match status" value="1"/>
</dbReference>
<dbReference type="InterPro" id="IPR014262">
    <property type="entry name" value="HAF_rpt"/>
</dbReference>
<evidence type="ECO:0000256" key="1">
    <source>
        <dbReference type="SAM" id="SignalP"/>
    </source>
</evidence>
<dbReference type="NCBIfam" id="TIGR02913">
    <property type="entry name" value="HAF_rpt"/>
    <property type="match status" value="2"/>
</dbReference>
<feature type="domain" description="Ice-binding protein C-terminal" evidence="2">
    <location>
        <begin position="329"/>
        <end position="352"/>
    </location>
</feature>
<accession>A0A7X4KLF6</accession>
<proteinExistence type="predicted"/>
<feature type="signal peptide" evidence="1">
    <location>
        <begin position="1"/>
        <end position="25"/>
    </location>
</feature>
<dbReference type="RefSeq" id="WP_161071126.1">
    <property type="nucleotide sequence ID" value="NZ_WWCU01000004.1"/>
</dbReference>
<dbReference type="Pfam" id="PF07589">
    <property type="entry name" value="PEP-CTERM"/>
    <property type="match status" value="1"/>
</dbReference>
<feature type="chain" id="PRO_5031290206" evidence="1">
    <location>
        <begin position="26"/>
        <end position="368"/>
    </location>
</feature>
<evidence type="ECO:0000313" key="3">
    <source>
        <dbReference type="EMBL" id="MYN06730.1"/>
    </source>
</evidence>
<gene>
    <name evidence="3" type="ORF">GTP77_05205</name>
</gene>